<organism evidence="1 2">
    <name type="scientific">Araneus ventricosus</name>
    <name type="common">Orbweaver spider</name>
    <name type="synonym">Epeira ventricosa</name>
    <dbReference type="NCBI Taxonomy" id="182803"/>
    <lineage>
        <taxon>Eukaryota</taxon>
        <taxon>Metazoa</taxon>
        <taxon>Ecdysozoa</taxon>
        <taxon>Arthropoda</taxon>
        <taxon>Chelicerata</taxon>
        <taxon>Arachnida</taxon>
        <taxon>Araneae</taxon>
        <taxon>Araneomorphae</taxon>
        <taxon>Entelegynae</taxon>
        <taxon>Araneoidea</taxon>
        <taxon>Araneidae</taxon>
        <taxon>Araneus</taxon>
    </lineage>
</organism>
<accession>A0A4Y2D2N7</accession>
<dbReference type="EMBL" id="BGPR01000282">
    <property type="protein sequence ID" value="GBM10218.1"/>
    <property type="molecule type" value="Genomic_DNA"/>
</dbReference>
<gene>
    <name evidence="1" type="ORF">AVEN_177487_1</name>
</gene>
<protein>
    <submittedName>
        <fullName evidence="1">Uncharacterized protein</fullName>
    </submittedName>
</protein>
<name>A0A4Y2D2N7_ARAVE</name>
<sequence length="107" mass="12740">MCHYSKTLGMLQWKGSFRRCIRVLIFLVVVDEFNLRGNELTVVHRDLLEEFSGEVFNMLFDRLYMEVFIEYFITNKPWGVSHDSEDFILECLNFLVMRLCYDAPDLG</sequence>
<dbReference type="Proteomes" id="UP000499080">
    <property type="component" value="Unassembled WGS sequence"/>
</dbReference>
<dbReference type="AlphaFoldDB" id="A0A4Y2D2N7"/>
<proteinExistence type="predicted"/>
<reference evidence="1 2" key="1">
    <citation type="journal article" date="2019" name="Sci. Rep.">
        <title>Orb-weaving spider Araneus ventricosus genome elucidates the spidroin gene catalogue.</title>
        <authorList>
            <person name="Kono N."/>
            <person name="Nakamura H."/>
            <person name="Ohtoshi R."/>
            <person name="Moran D.A.P."/>
            <person name="Shinohara A."/>
            <person name="Yoshida Y."/>
            <person name="Fujiwara M."/>
            <person name="Mori M."/>
            <person name="Tomita M."/>
            <person name="Arakawa K."/>
        </authorList>
    </citation>
    <scope>NUCLEOTIDE SEQUENCE [LARGE SCALE GENOMIC DNA]</scope>
</reference>
<keyword evidence="2" id="KW-1185">Reference proteome</keyword>
<comment type="caution">
    <text evidence="1">The sequence shown here is derived from an EMBL/GenBank/DDBJ whole genome shotgun (WGS) entry which is preliminary data.</text>
</comment>
<evidence type="ECO:0000313" key="1">
    <source>
        <dbReference type="EMBL" id="GBM10218.1"/>
    </source>
</evidence>
<evidence type="ECO:0000313" key="2">
    <source>
        <dbReference type="Proteomes" id="UP000499080"/>
    </source>
</evidence>